<comment type="subunit">
    <text evidence="3">Heterooctamer of two A chains, two B chains, two C chains and two D chains.</text>
</comment>
<evidence type="ECO:0000313" key="18">
    <source>
        <dbReference type="EMBL" id="GBQ06210.1"/>
    </source>
</evidence>
<dbReference type="InterPro" id="IPR014210">
    <property type="entry name" value="Cyt_o_ubiqinol_oxidase_su4"/>
</dbReference>
<evidence type="ECO:0000256" key="13">
    <source>
        <dbReference type="ARBA" id="ARBA00030071"/>
    </source>
</evidence>
<dbReference type="InterPro" id="IPR005171">
    <property type="entry name" value="Cyt_c_oxidase_su4_prok"/>
</dbReference>
<keyword evidence="5" id="KW-0813">Transport</keyword>
<reference evidence="18" key="1">
    <citation type="submission" date="2013-04" db="EMBL/GenBank/DDBJ databases">
        <title>The genome sequencing project of 58 acetic acid bacteria.</title>
        <authorList>
            <person name="Okamoto-Kainuma A."/>
            <person name="Ishikawa M."/>
            <person name="Umino S."/>
            <person name="Koizumi Y."/>
            <person name="Shiwa Y."/>
            <person name="Yoshikawa H."/>
            <person name="Matsutani M."/>
            <person name="Matsushita K."/>
        </authorList>
    </citation>
    <scope>NUCLEOTIDE SEQUENCE</scope>
    <source>
        <strain evidence="18">DSM 15669</strain>
    </source>
</reference>
<gene>
    <name evidence="18" type="ORF">AA15669_0831</name>
</gene>
<evidence type="ECO:0000256" key="10">
    <source>
        <dbReference type="ARBA" id="ARBA00023002"/>
    </source>
</evidence>
<dbReference type="InterPro" id="IPR050968">
    <property type="entry name" value="Cytochrome_c_oxidase_bac_sub4"/>
</dbReference>
<evidence type="ECO:0000256" key="15">
    <source>
        <dbReference type="ARBA" id="ARBA00031887"/>
    </source>
</evidence>
<evidence type="ECO:0000256" key="11">
    <source>
        <dbReference type="ARBA" id="ARBA00023136"/>
    </source>
</evidence>
<evidence type="ECO:0000256" key="8">
    <source>
        <dbReference type="ARBA" id="ARBA00022982"/>
    </source>
</evidence>
<keyword evidence="7 17" id="KW-0812">Transmembrane</keyword>
<dbReference type="NCBIfam" id="TIGR02847">
    <property type="entry name" value="CyoD"/>
    <property type="match status" value="1"/>
</dbReference>
<comment type="subcellular location">
    <subcellularLocation>
        <location evidence="1">Cell membrane</location>
        <topology evidence="1">Multi-pass membrane protein</topology>
    </subcellularLocation>
</comment>
<evidence type="ECO:0000256" key="2">
    <source>
        <dbReference type="ARBA" id="ARBA00008079"/>
    </source>
</evidence>
<dbReference type="Pfam" id="PF03626">
    <property type="entry name" value="COX4_pro"/>
    <property type="match status" value="1"/>
</dbReference>
<sequence length="111" mass="12206">MSQTHTTTQEGESHGSAASYVIGFVLAVILTVASFATVLSKAFSYWTALVVLSILAVVQIVVHLVFFLHMNTSSKQRWILMTFAVTVAMVMIVVVGSLFVLWNSQAHMMVR</sequence>
<dbReference type="PANTHER" id="PTHR36835:SF1">
    <property type="entry name" value="CYTOCHROME BO(3) UBIQUINOL OXIDASE SUBUNIT 4"/>
    <property type="match status" value="1"/>
</dbReference>
<keyword evidence="19" id="KW-1185">Reference proteome</keyword>
<comment type="caution">
    <text evidence="18">The sequence shown here is derived from an EMBL/GenBank/DDBJ whole genome shotgun (WGS) entry which is preliminary data.</text>
</comment>
<feature type="transmembrane region" description="Helical" evidence="17">
    <location>
        <begin position="45"/>
        <end position="66"/>
    </location>
</feature>
<dbReference type="PANTHER" id="PTHR36835">
    <property type="entry name" value="CYTOCHROME BO(3) UBIQUINOL OXIDASE SUBUNIT 4"/>
    <property type="match status" value="1"/>
</dbReference>
<evidence type="ECO:0000256" key="9">
    <source>
        <dbReference type="ARBA" id="ARBA00022989"/>
    </source>
</evidence>
<name>A0ABQ0NY04_9PROT</name>
<evidence type="ECO:0000256" key="17">
    <source>
        <dbReference type="SAM" id="Phobius"/>
    </source>
</evidence>
<evidence type="ECO:0000256" key="7">
    <source>
        <dbReference type="ARBA" id="ARBA00022692"/>
    </source>
</evidence>
<evidence type="ECO:0000256" key="6">
    <source>
        <dbReference type="ARBA" id="ARBA00022475"/>
    </source>
</evidence>
<keyword evidence="9 17" id="KW-1133">Transmembrane helix</keyword>
<comment type="function">
    <text evidence="12">Cytochrome bo(3) ubiquinol terminal oxidase is the component of the aerobic respiratory chain of E.coli that predominates when cells are grown at high aeration. Has proton pump activity across the membrane in addition to electron transfer, pumping 2 protons/electron.</text>
</comment>
<keyword evidence="11 17" id="KW-0472">Membrane</keyword>
<keyword evidence="10" id="KW-0560">Oxidoreductase</keyword>
<protein>
    <recommendedName>
        <fullName evidence="4">Cytochrome bo(3) ubiquinol oxidase subunit 4</fullName>
    </recommendedName>
    <alternativeName>
        <fullName evidence="16">Cytochrome o ubiquinol oxidase subunit 4</fullName>
    </alternativeName>
    <alternativeName>
        <fullName evidence="13">Oxidase bo(3) subunit 4</fullName>
    </alternativeName>
    <alternativeName>
        <fullName evidence="14">Ubiquinol oxidase polypeptide IV</fullName>
    </alternativeName>
    <alternativeName>
        <fullName evidence="15">Ubiquinol oxidase subunit 4</fullName>
    </alternativeName>
</protein>
<feature type="transmembrane region" description="Helical" evidence="17">
    <location>
        <begin position="20"/>
        <end position="39"/>
    </location>
</feature>
<evidence type="ECO:0000256" key="1">
    <source>
        <dbReference type="ARBA" id="ARBA00004651"/>
    </source>
</evidence>
<evidence type="ECO:0000256" key="3">
    <source>
        <dbReference type="ARBA" id="ARBA00011700"/>
    </source>
</evidence>
<evidence type="ECO:0000256" key="14">
    <source>
        <dbReference type="ARBA" id="ARBA00030211"/>
    </source>
</evidence>
<dbReference type="Proteomes" id="UP001062901">
    <property type="component" value="Unassembled WGS sequence"/>
</dbReference>
<keyword evidence="6" id="KW-1003">Cell membrane</keyword>
<evidence type="ECO:0000256" key="12">
    <source>
        <dbReference type="ARBA" id="ARBA00025694"/>
    </source>
</evidence>
<dbReference type="RefSeq" id="WP_018979255.1">
    <property type="nucleotide sequence ID" value="NZ_BAQD01000010.1"/>
</dbReference>
<comment type="similarity">
    <text evidence="2">Belongs to the cytochrome c oxidase bacterial subunit 4 family.</text>
</comment>
<evidence type="ECO:0000313" key="19">
    <source>
        <dbReference type="Proteomes" id="UP001062901"/>
    </source>
</evidence>
<feature type="transmembrane region" description="Helical" evidence="17">
    <location>
        <begin position="78"/>
        <end position="102"/>
    </location>
</feature>
<proteinExistence type="inferred from homology"/>
<evidence type="ECO:0000256" key="16">
    <source>
        <dbReference type="ARBA" id="ARBA00032185"/>
    </source>
</evidence>
<organism evidence="18 19">
    <name type="scientific">Saccharibacter floricola DSM 15669</name>
    <dbReference type="NCBI Taxonomy" id="1123227"/>
    <lineage>
        <taxon>Bacteria</taxon>
        <taxon>Pseudomonadati</taxon>
        <taxon>Pseudomonadota</taxon>
        <taxon>Alphaproteobacteria</taxon>
        <taxon>Acetobacterales</taxon>
        <taxon>Acetobacteraceae</taxon>
        <taxon>Saccharibacter</taxon>
    </lineage>
</organism>
<evidence type="ECO:0000256" key="5">
    <source>
        <dbReference type="ARBA" id="ARBA00022448"/>
    </source>
</evidence>
<dbReference type="EMBL" id="BAQD01000010">
    <property type="protein sequence ID" value="GBQ06210.1"/>
    <property type="molecule type" value="Genomic_DNA"/>
</dbReference>
<evidence type="ECO:0000256" key="4">
    <source>
        <dbReference type="ARBA" id="ARBA00014689"/>
    </source>
</evidence>
<accession>A0ABQ0NY04</accession>
<keyword evidence="8" id="KW-0249">Electron transport</keyword>